<reference evidence="20 21" key="1">
    <citation type="submission" date="2024-05" db="EMBL/GenBank/DDBJ databases">
        <title>Haplotype-resolved chromosome-level genome assembly of Huyou (Citrus changshanensis).</title>
        <authorList>
            <person name="Miao C."/>
            <person name="Chen W."/>
            <person name="Wu Y."/>
            <person name="Wang L."/>
            <person name="Zhao S."/>
            <person name="Grierson D."/>
            <person name="Xu C."/>
            <person name="Chen K."/>
        </authorList>
    </citation>
    <scope>NUCLEOTIDE SEQUENCE [LARGE SCALE GENOMIC DNA]</scope>
    <source>
        <strain evidence="20">01-14</strain>
        <tissue evidence="20">Leaf</tissue>
    </source>
</reference>
<feature type="transmembrane region" description="Helical" evidence="17">
    <location>
        <begin position="231"/>
        <end position="253"/>
    </location>
</feature>
<keyword evidence="7 17" id="KW-0812">Transmembrane</keyword>
<evidence type="ECO:0000256" key="12">
    <source>
        <dbReference type="ARBA" id="ARBA00023016"/>
    </source>
</evidence>
<keyword evidence="6" id="KW-0109">Calcium transport</keyword>
<accession>A0AAP0QSK0</accession>
<gene>
    <name evidence="20" type="ORF">WN944_010047</name>
</gene>
<keyword evidence="14" id="KW-0406">Ion transport</keyword>
<dbReference type="Gene3D" id="1.20.1420.30">
    <property type="entry name" value="NCX, central ion-binding region"/>
    <property type="match status" value="1"/>
</dbReference>
<evidence type="ECO:0000256" key="1">
    <source>
        <dbReference type="ARBA" id="ARBA00004651"/>
    </source>
</evidence>
<keyword evidence="15 17" id="KW-0472">Membrane</keyword>
<dbReference type="InterPro" id="IPR044880">
    <property type="entry name" value="NCX_ion-bd_dom_sf"/>
</dbReference>
<keyword evidence="4" id="KW-0050">Antiport</keyword>
<proteinExistence type="inferred from homology"/>
<keyword evidence="5" id="KW-1003">Cell membrane</keyword>
<keyword evidence="16" id="KW-0739">Sodium transport</keyword>
<sequence>MGKKPAFLLLPFFFLALSGPAHTRARPITNLSTAVISDGTHDVRETALIQLNNKYLISPSDMCEQTYGFLPCTTSLLGNVFLIAVYGYLMLLAAKLLSNGSEILLQIIGPGIIGGLFLPVLSSVPDAAIILASGLSGSKETAQNQVSVGMGLLAGSTVMLLTVLWGSCLLVGKCDIEGTTAVDLKDTKRFSLTGSGVSTDVWTCYAARIMVLSIVPFIIVQLPKVLNTTSISRVTVLISLIVSISLVIAYSIYQVFQPWIQKRRIEYAKQKQLISGILKLVKTHSLGRLFTDDGEPNIDVIQKLFNIIDENADGCLSAKELRALVIGIQFEDIDMNIDDAIEKVMEDFDTSKDSCIDEHEFIVGISRWLNRLKHSAIQRHDDGSWTPRLINDFQERARTEYDLLGDKNDEVAELIENPKWRASKAVSMLLTGTIVAAVCSDPLVDAVDNFSTASNIPSLFVAFIILPFATSSEAVSALIFASRKRSRTSSLTYSAIYGSVTMSNILSLSVFLSLVYFRHLTWNFSAEVSVILLVCISMGLIASFRTTFPLWMCLVACMLYPISLLLLYVLDDDGELRGNIHTGDSEIRIILGYYRM</sequence>
<dbReference type="GO" id="GO:0006814">
    <property type="term" value="P:sodium ion transport"/>
    <property type="evidence" value="ECO:0007669"/>
    <property type="project" value="UniProtKB-KW"/>
</dbReference>
<dbReference type="GO" id="GO:0005774">
    <property type="term" value="C:vacuolar membrane"/>
    <property type="evidence" value="ECO:0007669"/>
    <property type="project" value="UniProtKB-ARBA"/>
</dbReference>
<keyword evidence="3" id="KW-0813">Transport</keyword>
<keyword evidence="8" id="KW-0479">Metal-binding</keyword>
<dbReference type="GO" id="GO:0015369">
    <property type="term" value="F:calcium:proton antiporter activity"/>
    <property type="evidence" value="ECO:0007669"/>
    <property type="project" value="UniProtKB-ARBA"/>
</dbReference>
<dbReference type="Pfam" id="PF01699">
    <property type="entry name" value="Na_Ca_ex"/>
    <property type="match status" value="2"/>
</dbReference>
<feature type="domain" description="EF-hand" evidence="19">
    <location>
        <begin position="336"/>
        <end position="371"/>
    </location>
</feature>
<dbReference type="PANTHER" id="PTHR31503">
    <property type="entry name" value="VACUOLAR CALCIUM ION TRANSPORTER"/>
    <property type="match status" value="1"/>
</dbReference>
<evidence type="ECO:0000256" key="6">
    <source>
        <dbReference type="ARBA" id="ARBA00022568"/>
    </source>
</evidence>
<dbReference type="SMART" id="SM00054">
    <property type="entry name" value="EFh"/>
    <property type="match status" value="2"/>
</dbReference>
<dbReference type="PANTHER" id="PTHR31503:SF45">
    <property type="entry name" value="SODIUM_CALCIUM EXCHANGER NCL-LIKE"/>
    <property type="match status" value="1"/>
</dbReference>
<evidence type="ECO:0000313" key="21">
    <source>
        <dbReference type="Proteomes" id="UP001428341"/>
    </source>
</evidence>
<feature type="transmembrane region" description="Helical" evidence="17">
    <location>
        <begin position="103"/>
        <end position="132"/>
    </location>
</feature>
<keyword evidence="18" id="KW-0732">Signal</keyword>
<evidence type="ECO:0000256" key="3">
    <source>
        <dbReference type="ARBA" id="ARBA00022448"/>
    </source>
</evidence>
<name>A0AAP0QSK0_9ROSI</name>
<comment type="similarity">
    <text evidence="2">Belongs to the Ca(2+):cation antiporter (CaCA) (TC 2.A.19) family.</text>
</comment>
<evidence type="ECO:0000256" key="17">
    <source>
        <dbReference type="SAM" id="Phobius"/>
    </source>
</evidence>
<dbReference type="InterPro" id="IPR011992">
    <property type="entry name" value="EF-hand-dom_pair"/>
</dbReference>
<feature type="transmembrane region" description="Helical" evidence="17">
    <location>
        <begin position="456"/>
        <end position="481"/>
    </location>
</feature>
<dbReference type="FunFam" id="1.20.1420.30:FF:000019">
    <property type="entry name" value="Sodium/calcium exchanger NCL2"/>
    <property type="match status" value="1"/>
</dbReference>
<evidence type="ECO:0000256" key="9">
    <source>
        <dbReference type="ARBA" id="ARBA00022737"/>
    </source>
</evidence>
<feature type="signal peptide" evidence="18">
    <location>
        <begin position="1"/>
        <end position="25"/>
    </location>
</feature>
<dbReference type="Gene3D" id="1.10.238.10">
    <property type="entry name" value="EF-hand"/>
    <property type="match status" value="1"/>
</dbReference>
<evidence type="ECO:0000256" key="16">
    <source>
        <dbReference type="ARBA" id="ARBA00023201"/>
    </source>
</evidence>
<dbReference type="InterPro" id="IPR002048">
    <property type="entry name" value="EF_hand_dom"/>
</dbReference>
<evidence type="ECO:0000256" key="8">
    <source>
        <dbReference type="ARBA" id="ARBA00022723"/>
    </source>
</evidence>
<dbReference type="InterPro" id="IPR004713">
    <property type="entry name" value="CaH_exchang"/>
</dbReference>
<feature type="transmembrane region" description="Helical" evidence="17">
    <location>
        <begin position="425"/>
        <end position="444"/>
    </location>
</feature>
<evidence type="ECO:0000256" key="2">
    <source>
        <dbReference type="ARBA" id="ARBA00008170"/>
    </source>
</evidence>
<dbReference type="InterPro" id="IPR004837">
    <property type="entry name" value="NaCa_Exmemb"/>
</dbReference>
<evidence type="ECO:0000256" key="4">
    <source>
        <dbReference type="ARBA" id="ARBA00022449"/>
    </source>
</evidence>
<keyword evidence="12" id="KW-0346">Stress response</keyword>
<dbReference type="EMBL" id="JBCGBO010000002">
    <property type="protein sequence ID" value="KAK9221620.1"/>
    <property type="molecule type" value="Genomic_DNA"/>
</dbReference>
<keyword evidence="21" id="KW-1185">Reference proteome</keyword>
<feature type="transmembrane region" description="Helical" evidence="17">
    <location>
        <begin position="548"/>
        <end position="570"/>
    </location>
</feature>
<comment type="caution">
    <text evidence="20">The sequence shown here is derived from an EMBL/GenBank/DDBJ whole genome shotgun (WGS) entry which is preliminary data.</text>
</comment>
<protein>
    <recommendedName>
        <fullName evidence="19">EF-hand domain-containing protein</fullName>
    </recommendedName>
</protein>
<keyword evidence="11 17" id="KW-1133">Transmembrane helix</keyword>
<feature type="transmembrane region" description="Helical" evidence="17">
    <location>
        <begin position="522"/>
        <end position="541"/>
    </location>
</feature>
<dbReference type="InterPro" id="IPR018247">
    <property type="entry name" value="EF_Hand_1_Ca_BS"/>
</dbReference>
<evidence type="ECO:0000256" key="13">
    <source>
        <dbReference type="ARBA" id="ARBA00023053"/>
    </source>
</evidence>
<dbReference type="PROSITE" id="PS50222">
    <property type="entry name" value="EF_HAND_2"/>
    <property type="match status" value="2"/>
</dbReference>
<feature type="chain" id="PRO_5042949929" description="EF-hand domain-containing protein" evidence="18">
    <location>
        <begin position="26"/>
        <end position="596"/>
    </location>
</feature>
<feature type="transmembrane region" description="Helical" evidence="17">
    <location>
        <begin position="68"/>
        <end position="91"/>
    </location>
</feature>
<dbReference type="GO" id="GO:0006874">
    <property type="term" value="P:intracellular calcium ion homeostasis"/>
    <property type="evidence" value="ECO:0007669"/>
    <property type="project" value="TreeGrafter"/>
</dbReference>
<evidence type="ECO:0000256" key="15">
    <source>
        <dbReference type="ARBA" id="ARBA00023136"/>
    </source>
</evidence>
<evidence type="ECO:0000256" key="14">
    <source>
        <dbReference type="ARBA" id="ARBA00023065"/>
    </source>
</evidence>
<evidence type="ECO:0000256" key="5">
    <source>
        <dbReference type="ARBA" id="ARBA00022475"/>
    </source>
</evidence>
<keyword evidence="9" id="KW-0677">Repeat</keyword>
<evidence type="ECO:0000259" key="19">
    <source>
        <dbReference type="PROSITE" id="PS50222"/>
    </source>
</evidence>
<dbReference type="Proteomes" id="UP001428341">
    <property type="component" value="Unassembled WGS sequence"/>
</dbReference>
<keyword evidence="10" id="KW-0106">Calcium</keyword>
<evidence type="ECO:0000256" key="10">
    <source>
        <dbReference type="ARBA" id="ARBA00022837"/>
    </source>
</evidence>
<dbReference type="AlphaFoldDB" id="A0AAP0QSK0"/>
<feature type="transmembrane region" description="Helical" evidence="17">
    <location>
        <begin position="192"/>
        <end position="219"/>
    </location>
</feature>
<feature type="transmembrane region" description="Helical" evidence="17">
    <location>
        <begin position="152"/>
        <end position="171"/>
    </location>
</feature>
<dbReference type="GO" id="GO:0005509">
    <property type="term" value="F:calcium ion binding"/>
    <property type="evidence" value="ECO:0007669"/>
    <property type="project" value="InterPro"/>
</dbReference>
<dbReference type="PROSITE" id="PS00018">
    <property type="entry name" value="EF_HAND_1"/>
    <property type="match status" value="1"/>
</dbReference>
<evidence type="ECO:0000313" key="20">
    <source>
        <dbReference type="EMBL" id="KAK9221620.1"/>
    </source>
</evidence>
<comment type="subcellular location">
    <subcellularLocation>
        <location evidence="1">Cell membrane</location>
        <topology evidence="1">Multi-pass membrane protein</topology>
    </subcellularLocation>
</comment>
<evidence type="ECO:0000256" key="11">
    <source>
        <dbReference type="ARBA" id="ARBA00022989"/>
    </source>
</evidence>
<feature type="domain" description="EF-hand" evidence="19">
    <location>
        <begin position="296"/>
        <end position="331"/>
    </location>
</feature>
<evidence type="ECO:0000256" key="18">
    <source>
        <dbReference type="SAM" id="SignalP"/>
    </source>
</evidence>
<dbReference type="Pfam" id="PF13499">
    <property type="entry name" value="EF-hand_7"/>
    <property type="match status" value="1"/>
</dbReference>
<organism evidence="20 21">
    <name type="scientific">Citrus x changshan-huyou</name>
    <dbReference type="NCBI Taxonomy" id="2935761"/>
    <lineage>
        <taxon>Eukaryota</taxon>
        <taxon>Viridiplantae</taxon>
        <taxon>Streptophyta</taxon>
        <taxon>Embryophyta</taxon>
        <taxon>Tracheophyta</taxon>
        <taxon>Spermatophyta</taxon>
        <taxon>Magnoliopsida</taxon>
        <taxon>eudicotyledons</taxon>
        <taxon>Gunneridae</taxon>
        <taxon>Pentapetalae</taxon>
        <taxon>rosids</taxon>
        <taxon>malvids</taxon>
        <taxon>Sapindales</taxon>
        <taxon>Rutaceae</taxon>
        <taxon>Aurantioideae</taxon>
        <taxon>Citrus</taxon>
    </lineage>
</organism>
<dbReference type="CDD" id="cd00051">
    <property type="entry name" value="EFh"/>
    <property type="match status" value="1"/>
</dbReference>
<dbReference type="SUPFAM" id="SSF47473">
    <property type="entry name" value="EF-hand"/>
    <property type="match status" value="1"/>
</dbReference>
<keyword evidence="13" id="KW-0915">Sodium</keyword>
<feature type="transmembrane region" description="Helical" evidence="17">
    <location>
        <begin position="493"/>
        <end position="516"/>
    </location>
</feature>
<evidence type="ECO:0000256" key="7">
    <source>
        <dbReference type="ARBA" id="ARBA00022692"/>
    </source>
</evidence>
<dbReference type="GO" id="GO:0005886">
    <property type="term" value="C:plasma membrane"/>
    <property type="evidence" value="ECO:0007669"/>
    <property type="project" value="UniProtKB-SubCell"/>
</dbReference>